<sequence>MSYLTSVNFSYTFQNGIRGRLFKIQILHVSVLHLFV</sequence>
<reference evidence="1" key="1">
    <citation type="submission" date="2014-11" db="EMBL/GenBank/DDBJ databases">
        <authorList>
            <person name="Amaro Gonzalez C."/>
        </authorList>
    </citation>
    <scope>NUCLEOTIDE SEQUENCE</scope>
</reference>
<protein>
    <submittedName>
        <fullName evidence="1">Uncharacterized protein</fullName>
    </submittedName>
</protein>
<reference evidence="1" key="2">
    <citation type="journal article" date="2015" name="Fish Shellfish Immunol.">
        <title>Early steps in the European eel (Anguilla anguilla)-Vibrio vulnificus interaction in the gills: Role of the RtxA13 toxin.</title>
        <authorList>
            <person name="Callol A."/>
            <person name="Pajuelo D."/>
            <person name="Ebbesson L."/>
            <person name="Teles M."/>
            <person name="MacKenzie S."/>
            <person name="Amaro C."/>
        </authorList>
    </citation>
    <scope>NUCLEOTIDE SEQUENCE</scope>
</reference>
<organism evidence="1">
    <name type="scientific">Anguilla anguilla</name>
    <name type="common">European freshwater eel</name>
    <name type="synonym">Muraena anguilla</name>
    <dbReference type="NCBI Taxonomy" id="7936"/>
    <lineage>
        <taxon>Eukaryota</taxon>
        <taxon>Metazoa</taxon>
        <taxon>Chordata</taxon>
        <taxon>Craniata</taxon>
        <taxon>Vertebrata</taxon>
        <taxon>Euteleostomi</taxon>
        <taxon>Actinopterygii</taxon>
        <taxon>Neopterygii</taxon>
        <taxon>Teleostei</taxon>
        <taxon>Anguilliformes</taxon>
        <taxon>Anguillidae</taxon>
        <taxon>Anguilla</taxon>
    </lineage>
</organism>
<name>A0A0E9QB24_ANGAN</name>
<proteinExistence type="predicted"/>
<dbReference type="EMBL" id="GBXM01094491">
    <property type="protein sequence ID" value="JAH14086.1"/>
    <property type="molecule type" value="Transcribed_RNA"/>
</dbReference>
<evidence type="ECO:0000313" key="1">
    <source>
        <dbReference type="EMBL" id="JAH14086.1"/>
    </source>
</evidence>
<accession>A0A0E9QB24</accession>
<dbReference type="AlphaFoldDB" id="A0A0E9QB24"/>